<dbReference type="KEGG" id="pfer:IRI77_21000"/>
<dbReference type="RefSeq" id="WP_194446981.1">
    <property type="nucleotide sequence ID" value="NZ_CP063849.1"/>
</dbReference>
<name>A0A7S7SIC2_PALFE</name>
<dbReference type="SUPFAM" id="SSF52172">
    <property type="entry name" value="CheY-like"/>
    <property type="match status" value="1"/>
</dbReference>
<dbReference type="InterPro" id="IPR046947">
    <property type="entry name" value="LytR-like"/>
</dbReference>
<evidence type="ECO:0000259" key="3">
    <source>
        <dbReference type="PROSITE" id="PS50930"/>
    </source>
</evidence>
<dbReference type="SMART" id="SM00448">
    <property type="entry name" value="REC"/>
    <property type="match status" value="1"/>
</dbReference>
<dbReference type="Pfam" id="PF00072">
    <property type="entry name" value="Response_reg"/>
    <property type="match status" value="1"/>
</dbReference>
<dbReference type="PANTHER" id="PTHR37299:SF1">
    <property type="entry name" value="STAGE 0 SPORULATION PROTEIN A HOMOLOG"/>
    <property type="match status" value="1"/>
</dbReference>
<dbReference type="PANTHER" id="PTHR37299">
    <property type="entry name" value="TRANSCRIPTIONAL REGULATOR-RELATED"/>
    <property type="match status" value="1"/>
</dbReference>
<dbReference type="PROSITE" id="PS50930">
    <property type="entry name" value="HTH_LYTTR"/>
    <property type="match status" value="1"/>
</dbReference>
<reference evidence="4 5" key="1">
    <citation type="submission" date="2020-10" db="EMBL/GenBank/DDBJ databases">
        <title>Complete genome sequence of Paludibaculum fermentans P105T, a facultatively anaerobic acidobacterium capable of dissimilatory Fe(III) reduction.</title>
        <authorList>
            <person name="Dedysh S.N."/>
            <person name="Beletsky A.V."/>
            <person name="Kulichevskaya I.S."/>
            <person name="Mardanov A.V."/>
            <person name="Ravin N.V."/>
        </authorList>
    </citation>
    <scope>NUCLEOTIDE SEQUENCE [LARGE SCALE GENOMIC DNA]</scope>
    <source>
        <strain evidence="4 5">P105</strain>
    </source>
</reference>
<keyword evidence="5" id="KW-1185">Reference proteome</keyword>
<feature type="domain" description="Response regulatory" evidence="2">
    <location>
        <begin position="3"/>
        <end position="115"/>
    </location>
</feature>
<dbReference type="Gene3D" id="3.40.50.2300">
    <property type="match status" value="1"/>
</dbReference>
<dbReference type="Gene3D" id="2.40.50.1020">
    <property type="entry name" value="LytTr DNA-binding domain"/>
    <property type="match status" value="1"/>
</dbReference>
<dbReference type="InterPro" id="IPR001789">
    <property type="entry name" value="Sig_transdc_resp-reg_receiver"/>
</dbReference>
<dbReference type="EMBL" id="CP063849">
    <property type="protein sequence ID" value="QOY85311.1"/>
    <property type="molecule type" value="Genomic_DNA"/>
</dbReference>
<evidence type="ECO:0000256" key="1">
    <source>
        <dbReference type="PROSITE-ProRule" id="PRU00169"/>
    </source>
</evidence>
<keyword evidence="1" id="KW-0597">Phosphoprotein</keyword>
<dbReference type="Proteomes" id="UP000593892">
    <property type="component" value="Chromosome"/>
</dbReference>
<dbReference type="InterPro" id="IPR011006">
    <property type="entry name" value="CheY-like_superfamily"/>
</dbReference>
<evidence type="ECO:0000313" key="4">
    <source>
        <dbReference type="EMBL" id="QOY85311.1"/>
    </source>
</evidence>
<gene>
    <name evidence="4" type="ORF">IRI77_21000</name>
</gene>
<organism evidence="4 5">
    <name type="scientific">Paludibaculum fermentans</name>
    <dbReference type="NCBI Taxonomy" id="1473598"/>
    <lineage>
        <taxon>Bacteria</taxon>
        <taxon>Pseudomonadati</taxon>
        <taxon>Acidobacteriota</taxon>
        <taxon>Terriglobia</taxon>
        <taxon>Bryobacterales</taxon>
        <taxon>Bryobacteraceae</taxon>
        <taxon>Paludibaculum</taxon>
    </lineage>
</organism>
<feature type="modified residue" description="4-aspartylphosphate" evidence="1">
    <location>
        <position position="54"/>
    </location>
</feature>
<evidence type="ECO:0000313" key="5">
    <source>
        <dbReference type="Proteomes" id="UP000593892"/>
    </source>
</evidence>
<dbReference type="InterPro" id="IPR007492">
    <property type="entry name" value="LytTR_DNA-bd_dom"/>
</dbReference>
<dbReference type="GO" id="GO:0003677">
    <property type="term" value="F:DNA binding"/>
    <property type="evidence" value="ECO:0007669"/>
    <property type="project" value="InterPro"/>
</dbReference>
<feature type="domain" description="HTH LytTR-type" evidence="3">
    <location>
        <begin position="127"/>
        <end position="231"/>
    </location>
</feature>
<dbReference type="Pfam" id="PF04397">
    <property type="entry name" value="LytTR"/>
    <property type="match status" value="1"/>
</dbReference>
<evidence type="ECO:0000259" key="2">
    <source>
        <dbReference type="PROSITE" id="PS50110"/>
    </source>
</evidence>
<dbReference type="SMART" id="SM00850">
    <property type="entry name" value="LytTR"/>
    <property type="match status" value="1"/>
</dbReference>
<dbReference type="PROSITE" id="PS50110">
    <property type="entry name" value="RESPONSE_REGULATORY"/>
    <property type="match status" value="1"/>
</dbReference>
<accession>A0A7S7SIC2</accession>
<dbReference type="GO" id="GO:0000156">
    <property type="term" value="F:phosphorelay response regulator activity"/>
    <property type="evidence" value="ECO:0007669"/>
    <property type="project" value="InterPro"/>
</dbReference>
<proteinExistence type="predicted"/>
<protein>
    <submittedName>
        <fullName evidence="4">Response regulator</fullName>
    </submittedName>
</protein>
<sequence length="231" mass="25919">MTRVLIVDDELPARERLQRLLGGLEGVCVCGEADDGVAAIEQIRVLRPDVVLLDVEMPGCRGTEVAASLPDPRPHIIFCTAYDRYAVEAFELRAIDYLLKPVTRSRLEQALAKTREAAPKLPPPQRFLARSGERYVVIPVADIVAFLSESGLTKLCTRDREYWMDPTLNDLEARLDAAHFFRISRAALVRLDEIKEVAPLPGGSGQVTLKSGRREEVSRRRFRELLDRLAT</sequence>
<dbReference type="AlphaFoldDB" id="A0A7S7SIC2"/>